<keyword evidence="13 22" id="KW-0547">Nucleotide-binding</keyword>
<keyword evidence="14 26" id="KW-0418">Kinase</keyword>
<dbReference type="EMBL" id="QGNW01001824">
    <property type="protein sequence ID" value="RVW29840.1"/>
    <property type="molecule type" value="Genomic_DNA"/>
</dbReference>
<dbReference type="InterPro" id="IPR001611">
    <property type="entry name" value="Leu-rich_rpt"/>
</dbReference>
<keyword evidence="9" id="KW-0808">Transferase</keyword>
<dbReference type="Pfam" id="PF08263">
    <property type="entry name" value="LRRNT_2"/>
    <property type="match status" value="1"/>
</dbReference>
<dbReference type="FunFam" id="3.80.10.10:FF:000101">
    <property type="entry name" value="LRR receptor-like serine/threonine-protein kinase ERECTA"/>
    <property type="match status" value="1"/>
</dbReference>
<evidence type="ECO:0000256" key="5">
    <source>
        <dbReference type="ARBA" id="ARBA00022475"/>
    </source>
</evidence>
<dbReference type="FunFam" id="3.30.200.20:FF:000661">
    <property type="entry name" value="Serine-threonine protein kinase plant-type"/>
    <property type="match status" value="1"/>
</dbReference>
<keyword evidence="15 22" id="KW-0067">ATP-binding</keyword>
<dbReference type="SMART" id="SM00220">
    <property type="entry name" value="S_TKc"/>
    <property type="match status" value="1"/>
</dbReference>
<keyword evidence="7" id="KW-0597">Phosphoprotein</keyword>
<dbReference type="InterPro" id="IPR017441">
    <property type="entry name" value="Protein_kinase_ATP_BS"/>
</dbReference>
<evidence type="ECO:0000313" key="26">
    <source>
        <dbReference type="EMBL" id="RVW29840.1"/>
    </source>
</evidence>
<dbReference type="Pfam" id="PF13855">
    <property type="entry name" value="LRR_8"/>
    <property type="match status" value="3"/>
</dbReference>
<keyword evidence="8" id="KW-0433">Leucine-rich repeat</keyword>
<evidence type="ECO:0000256" key="17">
    <source>
        <dbReference type="ARBA" id="ARBA00023136"/>
    </source>
</evidence>
<feature type="signal peptide" evidence="24">
    <location>
        <begin position="1"/>
        <end position="22"/>
    </location>
</feature>
<evidence type="ECO:0000256" key="19">
    <source>
        <dbReference type="ARBA" id="ARBA00023180"/>
    </source>
</evidence>
<evidence type="ECO:0000259" key="25">
    <source>
        <dbReference type="PROSITE" id="PS50011"/>
    </source>
</evidence>
<feature type="chain" id="PRO_5019071545" description="non-specific serine/threonine protein kinase" evidence="24">
    <location>
        <begin position="23"/>
        <end position="928"/>
    </location>
</feature>
<evidence type="ECO:0000256" key="3">
    <source>
        <dbReference type="ARBA" id="ARBA00008684"/>
    </source>
</evidence>
<dbReference type="Proteomes" id="UP000288805">
    <property type="component" value="Unassembled WGS sequence"/>
</dbReference>
<dbReference type="InterPro" id="IPR000719">
    <property type="entry name" value="Prot_kinase_dom"/>
</dbReference>
<evidence type="ECO:0000256" key="7">
    <source>
        <dbReference type="ARBA" id="ARBA00022553"/>
    </source>
</evidence>
<evidence type="ECO:0000256" key="4">
    <source>
        <dbReference type="ARBA" id="ARBA00012513"/>
    </source>
</evidence>
<dbReference type="PROSITE" id="PS00108">
    <property type="entry name" value="PROTEIN_KINASE_ST"/>
    <property type="match status" value="1"/>
</dbReference>
<dbReference type="CDD" id="cd14066">
    <property type="entry name" value="STKc_IRAK"/>
    <property type="match status" value="1"/>
</dbReference>
<evidence type="ECO:0000256" key="2">
    <source>
        <dbReference type="ARBA" id="ARBA00004479"/>
    </source>
</evidence>
<comment type="catalytic activity">
    <reaction evidence="20">
        <text>L-threonyl-[protein] + ATP = O-phospho-L-threonyl-[protein] + ADP + H(+)</text>
        <dbReference type="Rhea" id="RHEA:46608"/>
        <dbReference type="Rhea" id="RHEA-COMP:11060"/>
        <dbReference type="Rhea" id="RHEA-COMP:11605"/>
        <dbReference type="ChEBI" id="CHEBI:15378"/>
        <dbReference type="ChEBI" id="CHEBI:30013"/>
        <dbReference type="ChEBI" id="CHEBI:30616"/>
        <dbReference type="ChEBI" id="CHEBI:61977"/>
        <dbReference type="ChEBI" id="CHEBI:456216"/>
        <dbReference type="EC" id="2.7.11.1"/>
    </reaction>
</comment>
<dbReference type="Gene3D" id="1.10.510.10">
    <property type="entry name" value="Transferase(Phosphotransferase) domain 1"/>
    <property type="match status" value="1"/>
</dbReference>
<comment type="catalytic activity">
    <reaction evidence="21">
        <text>L-seryl-[protein] + ATP = O-phospho-L-seryl-[protein] + ADP + H(+)</text>
        <dbReference type="Rhea" id="RHEA:17989"/>
        <dbReference type="Rhea" id="RHEA-COMP:9863"/>
        <dbReference type="Rhea" id="RHEA-COMP:11604"/>
        <dbReference type="ChEBI" id="CHEBI:15378"/>
        <dbReference type="ChEBI" id="CHEBI:29999"/>
        <dbReference type="ChEBI" id="CHEBI:30616"/>
        <dbReference type="ChEBI" id="CHEBI:83421"/>
        <dbReference type="ChEBI" id="CHEBI:456216"/>
        <dbReference type="EC" id="2.7.11.1"/>
    </reaction>
</comment>
<evidence type="ECO:0000256" key="6">
    <source>
        <dbReference type="ARBA" id="ARBA00022527"/>
    </source>
</evidence>
<dbReference type="InterPro" id="IPR013210">
    <property type="entry name" value="LRR_N_plant-typ"/>
</dbReference>
<keyword evidence="11 24" id="KW-0732">Signal</keyword>
<feature type="transmembrane region" description="Helical" evidence="23">
    <location>
        <begin position="588"/>
        <end position="611"/>
    </location>
</feature>
<organism evidence="26 27">
    <name type="scientific">Vitis vinifera</name>
    <name type="common">Grape</name>
    <dbReference type="NCBI Taxonomy" id="29760"/>
    <lineage>
        <taxon>Eukaryota</taxon>
        <taxon>Viridiplantae</taxon>
        <taxon>Streptophyta</taxon>
        <taxon>Embryophyta</taxon>
        <taxon>Tracheophyta</taxon>
        <taxon>Spermatophyta</taxon>
        <taxon>Magnoliopsida</taxon>
        <taxon>eudicotyledons</taxon>
        <taxon>Gunneridae</taxon>
        <taxon>Pentapetalae</taxon>
        <taxon>rosids</taxon>
        <taxon>Vitales</taxon>
        <taxon>Vitaceae</taxon>
        <taxon>Viteae</taxon>
        <taxon>Vitis</taxon>
    </lineage>
</organism>
<reference evidence="26 27" key="1">
    <citation type="journal article" date="2018" name="PLoS Genet.">
        <title>Population sequencing reveals clonal diversity and ancestral inbreeding in the grapevine cultivar Chardonnay.</title>
        <authorList>
            <person name="Roach M.J."/>
            <person name="Johnson D.L."/>
            <person name="Bohlmann J."/>
            <person name="van Vuuren H.J."/>
            <person name="Jones S.J."/>
            <person name="Pretorius I.S."/>
            <person name="Schmidt S.A."/>
            <person name="Borneman A.R."/>
        </authorList>
    </citation>
    <scope>NUCLEOTIDE SEQUENCE [LARGE SCALE GENOMIC DNA]</scope>
    <source>
        <strain evidence="27">cv. Chardonnay</strain>
        <tissue evidence="26">Leaf</tissue>
    </source>
</reference>
<evidence type="ECO:0000256" key="23">
    <source>
        <dbReference type="SAM" id="Phobius"/>
    </source>
</evidence>
<gene>
    <name evidence="26" type="primary">VvCHDh000019_7</name>
    <name evidence="26" type="ORF">CK203_087417</name>
</gene>
<feature type="domain" description="Protein kinase" evidence="25">
    <location>
        <begin position="647"/>
        <end position="928"/>
    </location>
</feature>
<dbReference type="SMART" id="SM00369">
    <property type="entry name" value="LRR_TYP"/>
    <property type="match status" value="8"/>
</dbReference>
<evidence type="ECO:0000256" key="21">
    <source>
        <dbReference type="ARBA" id="ARBA00048679"/>
    </source>
</evidence>
<dbReference type="Pfam" id="PF00560">
    <property type="entry name" value="LRR_1"/>
    <property type="match status" value="4"/>
</dbReference>
<evidence type="ECO:0000256" key="10">
    <source>
        <dbReference type="ARBA" id="ARBA00022692"/>
    </source>
</evidence>
<proteinExistence type="inferred from homology"/>
<keyword evidence="17 23" id="KW-0472">Membrane</keyword>
<evidence type="ECO:0000313" key="27">
    <source>
        <dbReference type="Proteomes" id="UP000288805"/>
    </source>
</evidence>
<dbReference type="EC" id="2.7.11.1" evidence="4"/>
<dbReference type="InterPro" id="IPR051809">
    <property type="entry name" value="Plant_receptor-like_S/T_kinase"/>
</dbReference>
<dbReference type="GO" id="GO:0005524">
    <property type="term" value="F:ATP binding"/>
    <property type="evidence" value="ECO:0007669"/>
    <property type="project" value="UniProtKB-UniRule"/>
</dbReference>
<evidence type="ECO:0000256" key="9">
    <source>
        <dbReference type="ARBA" id="ARBA00022679"/>
    </source>
</evidence>
<keyword evidence="18 26" id="KW-0675">Receptor</keyword>
<keyword evidence="6" id="KW-0723">Serine/threonine-protein kinase</keyword>
<comment type="caution">
    <text evidence="26">The sequence shown here is derived from an EMBL/GenBank/DDBJ whole genome shotgun (WGS) entry which is preliminary data.</text>
</comment>
<feature type="binding site" evidence="22">
    <location>
        <position position="675"/>
    </location>
    <ligand>
        <name>ATP</name>
        <dbReference type="ChEBI" id="CHEBI:30616"/>
    </ligand>
</feature>
<dbReference type="InterPro" id="IPR003591">
    <property type="entry name" value="Leu-rich_rpt_typical-subtyp"/>
</dbReference>
<evidence type="ECO:0000256" key="11">
    <source>
        <dbReference type="ARBA" id="ARBA00022729"/>
    </source>
</evidence>
<dbReference type="PANTHER" id="PTHR27008:SF497">
    <property type="entry name" value="OS11G0695000 PROTEIN"/>
    <property type="match status" value="1"/>
</dbReference>
<comment type="similarity">
    <text evidence="3">Belongs to the protein kinase superfamily. Ser/Thr protein kinase family.</text>
</comment>
<dbReference type="SUPFAM" id="SSF52058">
    <property type="entry name" value="L domain-like"/>
    <property type="match status" value="1"/>
</dbReference>
<evidence type="ECO:0000256" key="18">
    <source>
        <dbReference type="ARBA" id="ARBA00023170"/>
    </source>
</evidence>
<comment type="subcellular location">
    <subcellularLocation>
        <location evidence="1">Cell membrane</location>
        <topology evidence="1">Single-pass membrane protein</topology>
    </subcellularLocation>
    <subcellularLocation>
        <location evidence="2">Membrane</location>
        <topology evidence="2">Single-pass type I membrane protein</topology>
    </subcellularLocation>
</comment>
<evidence type="ECO:0000256" key="12">
    <source>
        <dbReference type="ARBA" id="ARBA00022737"/>
    </source>
</evidence>
<dbReference type="PROSITE" id="PS50011">
    <property type="entry name" value="PROTEIN_KINASE_DOM"/>
    <property type="match status" value="1"/>
</dbReference>
<evidence type="ECO:0000256" key="16">
    <source>
        <dbReference type="ARBA" id="ARBA00022989"/>
    </source>
</evidence>
<evidence type="ECO:0000256" key="1">
    <source>
        <dbReference type="ARBA" id="ARBA00004162"/>
    </source>
</evidence>
<dbReference type="AlphaFoldDB" id="A0A438D2Y2"/>
<keyword evidence="12" id="KW-0677">Repeat</keyword>
<protein>
    <recommendedName>
        <fullName evidence="4">non-specific serine/threonine protein kinase</fullName>
        <ecNumber evidence="4">2.7.11.1</ecNumber>
    </recommendedName>
</protein>
<dbReference type="Gene3D" id="3.80.10.10">
    <property type="entry name" value="Ribonuclease Inhibitor"/>
    <property type="match status" value="2"/>
</dbReference>
<dbReference type="Pfam" id="PF00069">
    <property type="entry name" value="Pkinase"/>
    <property type="match status" value="1"/>
</dbReference>
<dbReference type="InterPro" id="IPR032675">
    <property type="entry name" value="LRR_dom_sf"/>
</dbReference>
<evidence type="ECO:0000256" key="8">
    <source>
        <dbReference type="ARBA" id="ARBA00022614"/>
    </source>
</evidence>
<keyword evidence="16 23" id="KW-1133">Transmembrane helix</keyword>
<evidence type="ECO:0000256" key="22">
    <source>
        <dbReference type="PROSITE-ProRule" id="PRU10141"/>
    </source>
</evidence>
<name>A0A438D2Y2_VITVI</name>
<dbReference type="FunFam" id="3.80.10.10:FF:000095">
    <property type="entry name" value="LRR receptor-like serine/threonine-protein kinase GSO1"/>
    <property type="match status" value="1"/>
</dbReference>
<dbReference type="GO" id="GO:0005886">
    <property type="term" value="C:plasma membrane"/>
    <property type="evidence" value="ECO:0007669"/>
    <property type="project" value="UniProtKB-SubCell"/>
</dbReference>
<keyword evidence="10 23" id="KW-0812">Transmembrane</keyword>
<dbReference type="FunFam" id="3.80.10.10:FF:000041">
    <property type="entry name" value="LRR receptor-like serine/threonine-protein kinase ERECTA"/>
    <property type="match status" value="1"/>
</dbReference>
<dbReference type="PROSITE" id="PS00107">
    <property type="entry name" value="PROTEIN_KINASE_ATP"/>
    <property type="match status" value="1"/>
</dbReference>
<dbReference type="InterPro" id="IPR008271">
    <property type="entry name" value="Ser/Thr_kinase_AS"/>
</dbReference>
<dbReference type="FunFam" id="1.10.510.10:FF:000358">
    <property type="entry name" value="Putative leucine-rich repeat receptor-like serine/threonine-protein kinase"/>
    <property type="match status" value="1"/>
</dbReference>
<dbReference type="SUPFAM" id="SSF52047">
    <property type="entry name" value="RNI-like"/>
    <property type="match status" value="1"/>
</dbReference>
<evidence type="ECO:0000256" key="15">
    <source>
        <dbReference type="ARBA" id="ARBA00022840"/>
    </source>
</evidence>
<keyword evidence="5" id="KW-1003">Cell membrane</keyword>
<dbReference type="InterPro" id="IPR011009">
    <property type="entry name" value="Kinase-like_dom_sf"/>
</dbReference>
<evidence type="ECO:0000256" key="24">
    <source>
        <dbReference type="SAM" id="SignalP"/>
    </source>
</evidence>
<evidence type="ECO:0000256" key="14">
    <source>
        <dbReference type="ARBA" id="ARBA00022777"/>
    </source>
</evidence>
<dbReference type="GO" id="GO:0004674">
    <property type="term" value="F:protein serine/threonine kinase activity"/>
    <property type="evidence" value="ECO:0007669"/>
    <property type="project" value="UniProtKB-KW"/>
</dbReference>
<accession>A0A438D2Y2</accession>
<evidence type="ECO:0000256" key="13">
    <source>
        <dbReference type="ARBA" id="ARBA00022741"/>
    </source>
</evidence>
<dbReference type="SUPFAM" id="SSF56112">
    <property type="entry name" value="Protein kinase-like (PK-like)"/>
    <property type="match status" value="1"/>
</dbReference>
<keyword evidence="19" id="KW-0325">Glycoprotein</keyword>
<sequence length="928" mass="102578">MSVERLFMESLVGVLLVHSCLAISSSNVTDLSALLAFKSEIKLDPNNILGSNWTEAENFCNWVGVTCSHRRQRVTALRLNDMGLQGTISPYVGNLSFLHWLNLGNNSFHGHVVPEIGHLHRLRVLILQKNLLEGVIPASIQHCQKLQIISLTENEFTGVIPKWLSNLPSLRFVLLGENSLTGTIPPSLGNNSKLEWLGLENNYFHGSIPNEIGNLQNLKGINFFRNNFTGLIPLTIFNVSTLERILLEQNSLSGTLPSTLGLLLPNLKNLGLGVNKLSGVIPLYLSNCSQLIYLDLESNRFTGEVPRNIGHSEQLQTLILDDNQLTGSIPRGIGSLINLNLLALSNNNLSGAIPSTIKGMKSLQRLYLDGNQLEESIPNEICLLRNLGEMGLGNNKLSGSIPSCIENVSYLQILLLDSNLLSSSIPSNLWSLENLRSLDLSFNSLGGSLHANMISMRMLQTMDLSWNRISGDIPTILGAFESLSSLNLSGNLFWGSIPESLGKLITVDYMDLSHNNLSGSIPKSLVALSHLRHLNLSFNKLSGEIPRDGCFENFTAASFLENQALCGQPIFHVPPCQRRITQKSKNKFLFKIFLPCIASVPILVALVLLMIKYRQSKVETQYTVDAAPAVEHRMISYQELRHATNDFSEANILGVGSFGSVFKGLLSEGTLVAVKVLNLQLEGAFKSFDAECKVLARVRHRNLVKVITSCSNPELRALVLQYMPNGSLEKWLYSFNYCLSLSQRVSIMLDVALALEYLHHSQSEPVVHCDLKPSNVLLDDEMVAHVGDFGIAKILAENKTVTQTKTLGTLGYIAPEYGLEGRVSSRGDIYSYGIMLLEMVTRKKPVDEMFSEEMSLGQWVKATIPNKIMEVVDENLARNQDGGGGIATQEKLLAIMELGLECSRELPEERMDIKEVVVKLNKIKSQLL</sequence>
<dbReference type="PROSITE" id="PS51450">
    <property type="entry name" value="LRR"/>
    <property type="match status" value="1"/>
</dbReference>
<dbReference type="Gene3D" id="3.30.200.20">
    <property type="entry name" value="Phosphorylase Kinase, domain 1"/>
    <property type="match status" value="1"/>
</dbReference>
<dbReference type="PANTHER" id="PTHR27008">
    <property type="entry name" value="OS04G0122200 PROTEIN"/>
    <property type="match status" value="1"/>
</dbReference>
<evidence type="ECO:0000256" key="20">
    <source>
        <dbReference type="ARBA" id="ARBA00047899"/>
    </source>
</evidence>